<sequence>MARSQLQSLLLQRVPSKRIVAGKVLGMIQNNEQVTVRCSDGKTYEGDILIAADGAFSNIRHSLYWTLDEKKQLPKADATPMSVDLHIISGCTKPLDPAKYPVLLDAMSEIQSVQLPDKPYAIWFMPLLDNRIAWDITKEVTRTAIRQGEASKVYQWRPEDVEETLKTVRNFDCPYGGQIGDLLDTTPVENMHMHMSEERFCETWSGACHKGFYHPVSEAMVDAVTLVNLLSNLQSDSMDSLTTVFKEYKERRAPTARAVVEHSTLLRQVFTGKGRAASLKRNVVFNYMPEKVIAEFMDAEYSVSVFDAVGGRAVEESHPVQKEDDADVLVSIVDPPTTIAAAAATAVGTAISVDAEVAAWSAVAAAKEKEPVGTKKQEEEEDESDEEKKDMEIFDDSSDDEGEFVNCSQTLDDDLLESETPLAVVA</sequence>
<evidence type="ECO:0000313" key="2">
    <source>
        <dbReference type="EMBL" id="KAG9067387.1"/>
    </source>
</evidence>
<evidence type="ECO:0000313" key="3">
    <source>
        <dbReference type="Proteomes" id="UP000707451"/>
    </source>
</evidence>
<dbReference type="Gene3D" id="3.50.50.60">
    <property type="entry name" value="FAD/NAD(P)-binding domain"/>
    <property type="match status" value="1"/>
</dbReference>
<dbReference type="Proteomes" id="UP000707451">
    <property type="component" value="Unassembled WGS sequence"/>
</dbReference>
<dbReference type="PANTHER" id="PTHR47356">
    <property type="entry name" value="FAD-DEPENDENT MONOOXYGENASE ASQG-RELATED"/>
    <property type="match status" value="1"/>
</dbReference>
<name>A0A9P7XVJ4_9FUNG</name>
<accession>A0A9P7XVJ4</accession>
<dbReference type="OrthoDB" id="655030at2759"/>
<feature type="compositionally biased region" description="Basic and acidic residues" evidence="1">
    <location>
        <begin position="368"/>
        <end position="378"/>
    </location>
</feature>
<dbReference type="GO" id="GO:0004497">
    <property type="term" value="F:monooxygenase activity"/>
    <property type="evidence" value="ECO:0007669"/>
    <property type="project" value="InterPro"/>
</dbReference>
<keyword evidence="3" id="KW-1185">Reference proteome</keyword>
<dbReference type="InterPro" id="IPR036188">
    <property type="entry name" value="FAD/NAD-bd_sf"/>
</dbReference>
<evidence type="ECO:0000256" key="1">
    <source>
        <dbReference type="SAM" id="MobiDB-lite"/>
    </source>
</evidence>
<feature type="compositionally biased region" description="Acidic residues" evidence="1">
    <location>
        <begin position="393"/>
        <end position="403"/>
    </location>
</feature>
<dbReference type="InterPro" id="IPR050562">
    <property type="entry name" value="FAD_mOase_fung"/>
</dbReference>
<dbReference type="PANTHER" id="PTHR47356:SF2">
    <property type="entry name" value="FAD-BINDING DOMAIN-CONTAINING PROTEIN-RELATED"/>
    <property type="match status" value="1"/>
</dbReference>
<organism evidence="2 3">
    <name type="scientific">Linnemannia hyalina</name>
    <dbReference type="NCBI Taxonomy" id="64524"/>
    <lineage>
        <taxon>Eukaryota</taxon>
        <taxon>Fungi</taxon>
        <taxon>Fungi incertae sedis</taxon>
        <taxon>Mucoromycota</taxon>
        <taxon>Mortierellomycotina</taxon>
        <taxon>Mortierellomycetes</taxon>
        <taxon>Mortierellales</taxon>
        <taxon>Mortierellaceae</taxon>
        <taxon>Linnemannia</taxon>
    </lineage>
</organism>
<gene>
    <name evidence="2" type="ORF">KI688_012170</name>
</gene>
<proteinExistence type="predicted"/>
<reference evidence="2" key="1">
    <citation type="submission" date="2021-06" db="EMBL/GenBank/DDBJ databases">
        <title>Genome Sequence of Mortierella hyaline Strain SCG-10, a Cold-Adapted, Nitrate-Reducing Fungus Isolated from Soil in Minnesota, USA.</title>
        <authorList>
            <person name="Aldossari N."/>
        </authorList>
    </citation>
    <scope>NUCLEOTIDE SEQUENCE</scope>
    <source>
        <strain evidence="2">SCG-10</strain>
    </source>
</reference>
<comment type="caution">
    <text evidence="2">The sequence shown here is derived from an EMBL/GenBank/DDBJ whole genome shotgun (WGS) entry which is preliminary data.</text>
</comment>
<evidence type="ECO:0008006" key="4">
    <source>
        <dbReference type="Google" id="ProtNLM"/>
    </source>
</evidence>
<dbReference type="AlphaFoldDB" id="A0A9P7XVJ4"/>
<protein>
    <recommendedName>
        <fullName evidence="4">FAD-binding domain-containing protein</fullName>
    </recommendedName>
</protein>
<feature type="region of interest" description="Disordered" evidence="1">
    <location>
        <begin position="368"/>
        <end position="405"/>
    </location>
</feature>
<dbReference type="SUPFAM" id="SSF51905">
    <property type="entry name" value="FAD/NAD(P)-binding domain"/>
    <property type="match status" value="1"/>
</dbReference>
<dbReference type="EMBL" id="JAHRHY010000008">
    <property type="protein sequence ID" value="KAG9067387.1"/>
    <property type="molecule type" value="Genomic_DNA"/>
</dbReference>